<accession>A0ABW7PLM3</accession>
<name>A0ABW7PLM3_9ACTN</name>
<comment type="caution">
    <text evidence="3">The sequence shown here is derived from an EMBL/GenBank/DDBJ whole genome shotgun (WGS) entry which is preliminary data.</text>
</comment>
<dbReference type="Proteomes" id="UP001610631">
    <property type="component" value="Unassembled WGS sequence"/>
</dbReference>
<dbReference type="EMBL" id="JBBDHD010000120">
    <property type="protein sequence ID" value="MFH7599317.1"/>
    <property type="molecule type" value="Genomic_DNA"/>
</dbReference>
<dbReference type="RefSeq" id="WP_395512966.1">
    <property type="nucleotide sequence ID" value="NZ_JBBDHD010000120.1"/>
</dbReference>
<protein>
    <recommendedName>
        <fullName evidence="5">Secreted protein</fullName>
    </recommendedName>
</protein>
<keyword evidence="2" id="KW-0812">Transmembrane</keyword>
<evidence type="ECO:0000313" key="4">
    <source>
        <dbReference type="Proteomes" id="UP001610631"/>
    </source>
</evidence>
<feature type="compositionally biased region" description="Low complexity" evidence="1">
    <location>
        <begin position="251"/>
        <end position="267"/>
    </location>
</feature>
<feature type="region of interest" description="Disordered" evidence="1">
    <location>
        <begin position="1"/>
        <end position="26"/>
    </location>
</feature>
<keyword evidence="2" id="KW-1133">Transmembrane helix</keyword>
<evidence type="ECO:0008006" key="5">
    <source>
        <dbReference type="Google" id="ProtNLM"/>
    </source>
</evidence>
<gene>
    <name evidence="3" type="ORF">WDV06_30100</name>
</gene>
<feature type="region of interest" description="Disordered" evidence="1">
    <location>
        <begin position="250"/>
        <end position="274"/>
    </location>
</feature>
<proteinExistence type="predicted"/>
<evidence type="ECO:0000256" key="2">
    <source>
        <dbReference type="SAM" id="Phobius"/>
    </source>
</evidence>
<keyword evidence="2" id="KW-0472">Membrane</keyword>
<feature type="transmembrane region" description="Helical" evidence="2">
    <location>
        <begin position="32"/>
        <end position="53"/>
    </location>
</feature>
<organism evidence="3 4">
    <name type="scientific">Streptomyces racemochromogenes</name>
    <dbReference type="NCBI Taxonomy" id="67353"/>
    <lineage>
        <taxon>Bacteria</taxon>
        <taxon>Bacillati</taxon>
        <taxon>Actinomycetota</taxon>
        <taxon>Actinomycetes</taxon>
        <taxon>Kitasatosporales</taxon>
        <taxon>Streptomycetaceae</taxon>
        <taxon>Streptomyces</taxon>
    </lineage>
</organism>
<reference evidence="3 4" key="1">
    <citation type="submission" date="2024-03" db="EMBL/GenBank/DDBJ databases">
        <title>Whole genome sequencing of Streptomyces racemochromogenes, to identify antimicrobial biosynthetic gene clusters.</title>
        <authorList>
            <person name="Suryawanshi P."/>
            <person name="Krishnaraj P.U."/>
            <person name="Arun Y.P."/>
            <person name="Suryawanshi M.P."/>
            <person name="Rakshit O."/>
        </authorList>
    </citation>
    <scope>NUCLEOTIDE SEQUENCE [LARGE SCALE GENOMIC DNA]</scope>
    <source>
        <strain evidence="3 4">AUDT626</strain>
    </source>
</reference>
<evidence type="ECO:0000313" key="3">
    <source>
        <dbReference type="EMBL" id="MFH7599317.1"/>
    </source>
</evidence>
<evidence type="ECO:0000256" key="1">
    <source>
        <dbReference type="SAM" id="MobiDB-lite"/>
    </source>
</evidence>
<keyword evidence="4" id="KW-1185">Reference proteome</keyword>
<sequence>MTTTTPRTEVLEDPWQPPPPDPLPRRHPARTAAAVLCALLGSALLAGGAATTWSQYRADHRPLPPDAAYRAAASLWHTAPADALLPPVLEDREAGPGGASRTWTRLALAPDADCAAALPDDWRAALTATGCTRVLRATYTDSTRSSLITVGLVFTPADARTMDGLRGRLPAPPAYEYADSRRAAWTAGVVAEAPAVVYAVSAFADGRTMDAPVPAEEGARQGATGTVAEAGLGHEAKALAVRVERTLGALAAPPGTDPTARAAAARQPRQEPAR</sequence>